<dbReference type="InterPro" id="IPR016166">
    <property type="entry name" value="FAD-bd_PCMH"/>
</dbReference>
<keyword evidence="1" id="KW-0285">Flavoprotein</keyword>
<dbReference type="Proteomes" id="UP000580043">
    <property type="component" value="Unassembled WGS sequence"/>
</dbReference>
<evidence type="ECO:0000313" key="4">
    <source>
        <dbReference type="EMBL" id="NML25551.1"/>
    </source>
</evidence>
<keyword evidence="2" id="KW-0274">FAD</keyword>
<evidence type="ECO:0000259" key="3">
    <source>
        <dbReference type="PROSITE" id="PS51387"/>
    </source>
</evidence>
<evidence type="ECO:0000256" key="2">
    <source>
        <dbReference type="ARBA" id="ARBA00022827"/>
    </source>
</evidence>
<dbReference type="Gene3D" id="1.10.45.10">
    <property type="entry name" value="Vanillyl-alcohol Oxidase, Chain A, domain 4"/>
    <property type="match status" value="1"/>
</dbReference>
<accession>A0A848G7F6</accession>
<dbReference type="InterPro" id="IPR016171">
    <property type="entry name" value="Vanillyl_alc_oxidase_C-sub2"/>
</dbReference>
<dbReference type="PANTHER" id="PTHR11748">
    <property type="entry name" value="D-LACTATE DEHYDROGENASE"/>
    <property type="match status" value="1"/>
</dbReference>
<dbReference type="InterPro" id="IPR016169">
    <property type="entry name" value="FAD-bd_PCMH_sub2"/>
</dbReference>
<keyword evidence="4" id="KW-0560">Oxidoreductase</keyword>
<dbReference type="PROSITE" id="PS51387">
    <property type="entry name" value="FAD_PCMH"/>
    <property type="match status" value="1"/>
</dbReference>
<dbReference type="GO" id="GO:0071949">
    <property type="term" value="F:FAD binding"/>
    <property type="evidence" value="ECO:0007669"/>
    <property type="project" value="InterPro"/>
</dbReference>
<sequence>METAMDDLIQAWSERVRQAAAGGGRLRIRGGGSKDFYGREPVGELLETGACRGIVNYEPSELVVSVRAGTPLAELEAVLAERGQMLAFDPPHFAAGATIGGCVAAGLAGPRRAAVGGVRDFVLGARLIDGRGDVLRFGGEVMKNVAGYDVSRALAGSLGTLGLIIELSLKVLPRPLAEATLRFDTDEADALHRLNVWGGQPLPVSASAWRSGGLYLRLSGATAAVGAAVARLGGEALDEGAAAALWCGLRDHTDPFFAGELPLWRLSLPSDALALELDGEQLVEWGGAQRWLRSERPAADIRQRVEALGGHATLFRHGDRHGQCFHPLPAAMLALQRNLKNAFDPAGVFNPGRLYEGL</sequence>
<dbReference type="SUPFAM" id="SSF56176">
    <property type="entry name" value="FAD-binding/transporter-associated domain-like"/>
    <property type="match status" value="1"/>
</dbReference>
<dbReference type="InterPro" id="IPR006094">
    <property type="entry name" value="Oxid_FAD_bind_N"/>
</dbReference>
<comment type="caution">
    <text evidence="4">The sequence shown here is derived from an EMBL/GenBank/DDBJ whole genome shotgun (WGS) entry which is preliminary data.</text>
</comment>
<dbReference type="EMBL" id="JABBGA010000004">
    <property type="protein sequence ID" value="NML25551.1"/>
    <property type="molecule type" value="Genomic_DNA"/>
</dbReference>
<name>A0A848G7F6_9RHOO</name>
<reference evidence="4 5" key="1">
    <citation type="submission" date="2020-04" db="EMBL/GenBank/DDBJ databases">
        <title>Zoogloea sp. G-4-1-14 isolated from soil.</title>
        <authorList>
            <person name="Dahal R.H."/>
        </authorList>
    </citation>
    <scope>NUCLEOTIDE SEQUENCE [LARGE SCALE GENOMIC DNA]</scope>
    <source>
        <strain evidence="4 5">G-4-1-14</strain>
    </source>
</reference>
<dbReference type="Pfam" id="PF01565">
    <property type="entry name" value="FAD_binding_4"/>
    <property type="match status" value="1"/>
</dbReference>
<keyword evidence="5" id="KW-1185">Reference proteome</keyword>
<evidence type="ECO:0000256" key="1">
    <source>
        <dbReference type="ARBA" id="ARBA00022630"/>
    </source>
</evidence>
<dbReference type="Gene3D" id="3.30.465.10">
    <property type="match status" value="1"/>
</dbReference>
<dbReference type="AlphaFoldDB" id="A0A848G7F6"/>
<dbReference type="SUPFAM" id="SSF55103">
    <property type="entry name" value="FAD-linked oxidases, C-terminal domain"/>
    <property type="match status" value="1"/>
</dbReference>
<organism evidence="4 5">
    <name type="scientific">Zoogloea dura</name>
    <dbReference type="NCBI Taxonomy" id="2728840"/>
    <lineage>
        <taxon>Bacteria</taxon>
        <taxon>Pseudomonadati</taxon>
        <taxon>Pseudomonadota</taxon>
        <taxon>Betaproteobacteria</taxon>
        <taxon>Rhodocyclales</taxon>
        <taxon>Zoogloeaceae</taxon>
        <taxon>Zoogloea</taxon>
    </lineage>
</organism>
<gene>
    <name evidence="4" type="primary">glcE</name>
    <name evidence="4" type="ORF">HHL15_07340</name>
</gene>
<dbReference type="EC" id="1.1.99.14" evidence="4"/>
<protein>
    <submittedName>
        <fullName evidence="4">Glycolate oxidase subunit GlcE</fullName>
        <ecNumber evidence="4">1.1.99.14</ecNumber>
    </submittedName>
</protein>
<dbReference type="InterPro" id="IPR036318">
    <property type="entry name" value="FAD-bd_PCMH-like_sf"/>
</dbReference>
<feature type="domain" description="FAD-binding PCMH-type" evidence="3">
    <location>
        <begin position="1"/>
        <end position="174"/>
    </location>
</feature>
<evidence type="ECO:0000313" key="5">
    <source>
        <dbReference type="Proteomes" id="UP000580043"/>
    </source>
</evidence>
<dbReference type="InterPro" id="IPR016164">
    <property type="entry name" value="FAD-linked_Oxase-like_C"/>
</dbReference>
<dbReference type="PANTHER" id="PTHR11748:SF103">
    <property type="entry name" value="GLYCOLATE OXIDASE SUBUNIT GLCE"/>
    <property type="match status" value="1"/>
</dbReference>
<dbReference type="GO" id="GO:0019154">
    <property type="term" value="F:glycolate dehydrogenase activity"/>
    <property type="evidence" value="ECO:0007669"/>
    <property type="project" value="UniProtKB-EC"/>
</dbReference>
<dbReference type="NCBIfam" id="NF008439">
    <property type="entry name" value="PRK11282.1"/>
    <property type="match status" value="1"/>
</dbReference>
<proteinExistence type="predicted"/>